<keyword evidence="3" id="KW-0235">DNA replication</keyword>
<dbReference type="Gene3D" id="2.40.50.140">
    <property type="entry name" value="Nucleic acid-binding proteins"/>
    <property type="match status" value="1"/>
</dbReference>
<dbReference type="AlphaFoldDB" id="A0A9W4QYL4"/>
<name>A0A9W4QYL4_PSEHA</name>
<dbReference type="RefSeq" id="WP_262976714.1">
    <property type="nucleotide sequence ID" value="NZ_CAMAPB010000026.1"/>
</dbReference>
<comment type="caution">
    <text evidence="9">The sequence shown here is derived from an EMBL/GenBank/DDBJ whole genome shotgun (WGS) entry which is preliminary data.</text>
</comment>
<feature type="domain" description="ATP-dependent DNA ligase family profile" evidence="8">
    <location>
        <begin position="109"/>
        <end position="230"/>
    </location>
</feature>
<dbReference type="CDD" id="cd07896">
    <property type="entry name" value="Adenylation_kDNA_ligase_like"/>
    <property type="match status" value="1"/>
</dbReference>
<dbReference type="Pfam" id="PF14743">
    <property type="entry name" value="DNA_ligase_OB_2"/>
    <property type="match status" value="1"/>
</dbReference>
<dbReference type="PANTHER" id="PTHR47810:SF1">
    <property type="entry name" value="DNA LIGASE B"/>
    <property type="match status" value="1"/>
</dbReference>
<keyword evidence="7" id="KW-0732">Signal</keyword>
<dbReference type="GO" id="GO:0006281">
    <property type="term" value="P:DNA repair"/>
    <property type="evidence" value="ECO:0007669"/>
    <property type="project" value="UniProtKB-KW"/>
</dbReference>
<dbReference type="PROSITE" id="PS50160">
    <property type="entry name" value="DNA_LIGASE_A3"/>
    <property type="match status" value="1"/>
</dbReference>
<evidence type="ECO:0000256" key="6">
    <source>
        <dbReference type="ARBA" id="ARBA00034003"/>
    </source>
</evidence>
<protein>
    <submittedName>
        <fullName evidence="9">DNA ligase</fullName>
        <ecNumber evidence="9">6.5.1.1</ecNumber>
    </submittedName>
</protein>
<dbReference type="CDD" id="cd08041">
    <property type="entry name" value="OBF_kDNA_ligase_like"/>
    <property type="match status" value="1"/>
</dbReference>
<keyword evidence="10" id="KW-1185">Reference proteome</keyword>
<dbReference type="GO" id="GO:0006260">
    <property type="term" value="P:DNA replication"/>
    <property type="evidence" value="ECO:0007669"/>
    <property type="project" value="UniProtKB-KW"/>
</dbReference>
<dbReference type="Gene3D" id="3.30.470.30">
    <property type="entry name" value="DNA ligase/mRNA capping enzyme"/>
    <property type="match status" value="1"/>
</dbReference>
<keyword evidence="5" id="KW-0234">DNA repair</keyword>
<dbReference type="InterPro" id="IPR012310">
    <property type="entry name" value="DNA_ligase_ATP-dep_cent"/>
</dbReference>
<dbReference type="Gene3D" id="3.30.1490.70">
    <property type="match status" value="1"/>
</dbReference>
<dbReference type="NCBIfam" id="NF006592">
    <property type="entry name" value="PRK09125.1"/>
    <property type="match status" value="1"/>
</dbReference>
<dbReference type="GO" id="GO:0005524">
    <property type="term" value="F:ATP binding"/>
    <property type="evidence" value="ECO:0007669"/>
    <property type="project" value="InterPro"/>
</dbReference>
<evidence type="ECO:0000256" key="1">
    <source>
        <dbReference type="ARBA" id="ARBA00001968"/>
    </source>
</evidence>
<evidence type="ECO:0000259" key="8">
    <source>
        <dbReference type="PROSITE" id="PS50160"/>
    </source>
</evidence>
<dbReference type="SUPFAM" id="SSF56091">
    <property type="entry name" value="DNA ligase/mRNA capping enzyme, catalytic domain"/>
    <property type="match status" value="1"/>
</dbReference>
<dbReference type="GO" id="GO:0003910">
    <property type="term" value="F:DNA ligase (ATP) activity"/>
    <property type="evidence" value="ECO:0007669"/>
    <property type="project" value="UniProtKB-EC"/>
</dbReference>
<evidence type="ECO:0000256" key="4">
    <source>
        <dbReference type="ARBA" id="ARBA00022763"/>
    </source>
</evidence>
<dbReference type="EC" id="6.5.1.1" evidence="9"/>
<comment type="cofactor">
    <cofactor evidence="1">
        <name>a divalent metal cation</name>
        <dbReference type="ChEBI" id="CHEBI:60240"/>
    </cofactor>
</comment>
<evidence type="ECO:0000313" key="10">
    <source>
        <dbReference type="Proteomes" id="UP001152447"/>
    </source>
</evidence>
<feature type="signal peptide" evidence="7">
    <location>
        <begin position="1"/>
        <end position="21"/>
    </location>
</feature>
<dbReference type="InterPro" id="IPR012340">
    <property type="entry name" value="NA-bd_OB-fold"/>
</dbReference>
<reference evidence="9" key="1">
    <citation type="submission" date="2022-07" db="EMBL/GenBank/DDBJ databases">
        <authorList>
            <person name="Criscuolo A."/>
        </authorList>
    </citation>
    <scope>NUCLEOTIDE SEQUENCE</scope>
    <source>
        <strain evidence="9">CIP103197</strain>
    </source>
</reference>
<evidence type="ECO:0000256" key="7">
    <source>
        <dbReference type="SAM" id="SignalP"/>
    </source>
</evidence>
<dbReference type="GO" id="GO:0006310">
    <property type="term" value="P:DNA recombination"/>
    <property type="evidence" value="ECO:0007669"/>
    <property type="project" value="InterPro"/>
</dbReference>
<evidence type="ECO:0000256" key="2">
    <source>
        <dbReference type="ARBA" id="ARBA00022598"/>
    </source>
</evidence>
<dbReference type="Pfam" id="PF01068">
    <property type="entry name" value="DNA_ligase_A_M"/>
    <property type="match status" value="1"/>
</dbReference>
<comment type="catalytic activity">
    <reaction evidence="6">
        <text>ATP + (deoxyribonucleotide)n-3'-hydroxyl + 5'-phospho-(deoxyribonucleotide)m = (deoxyribonucleotide)n+m + AMP + diphosphate.</text>
        <dbReference type="EC" id="6.5.1.1"/>
    </reaction>
</comment>
<organism evidence="9 10">
    <name type="scientific">Pseudoalteromonas haloplanktis</name>
    <name type="common">Alteromonas haloplanktis</name>
    <dbReference type="NCBI Taxonomy" id="228"/>
    <lineage>
        <taxon>Bacteria</taxon>
        <taxon>Pseudomonadati</taxon>
        <taxon>Pseudomonadota</taxon>
        <taxon>Gammaproteobacteria</taxon>
        <taxon>Alteromonadales</taxon>
        <taxon>Pseudoalteromonadaceae</taxon>
        <taxon>Pseudoalteromonas</taxon>
    </lineage>
</organism>
<evidence type="ECO:0000313" key="9">
    <source>
        <dbReference type="EMBL" id="CAH9058949.1"/>
    </source>
</evidence>
<sequence>MVTIQRYLFIFFTLFSASLLAQLPQVQLADVYDETKHNDIRQYLVSEKFDGVRAIWTGKQFVTRQGNPINPPKWFTAPLPDVWLDGELWTKRGQFSVLSGIVRTKIPNDLLWQTVTYQVFDMPDTSTPFHRRYQNYLSLITKLNSPHIKAVKQYQFSDNQQLSDYFNEVTKQGGEGVMLHLAEAKHSSGRSSALLKLKPYLDAEALVIEHLPGKGKYTGMLGALRVQTKQGVTFSIGTGFSDEERKRPPVIGSIITYRYHGYTKNGLPRFASFLRERPEK</sequence>
<dbReference type="EMBL" id="CAMAPB010000026">
    <property type="protein sequence ID" value="CAH9058949.1"/>
    <property type="molecule type" value="Genomic_DNA"/>
</dbReference>
<feature type="chain" id="PRO_5040898761" evidence="7">
    <location>
        <begin position="22"/>
        <end position="280"/>
    </location>
</feature>
<dbReference type="InterPro" id="IPR029319">
    <property type="entry name" value="DNA_ligase_OB"/>
</dbReference>
<keyword evidence="4" id="KW-0227">DNA damage</keyword>
<evidence type="ECO:0000256" key="5">
    <source>
        <dbReference type="ARBA" id="ARBA00023204"/>
    </source>
</evidence>
<proteinExistence type="predicted"/>
<dbReference type="SUPFAM" id="SSF50249">
    <property type="entry name" value="Nucleic acid-binding proteins"/>
    <property type="match status" value="1"/>
</dbReference>
<dbReference type="PANTHER" id="PTHR47810">
    <property type="entry name" value="DNA LIGASE"/>
    <property type="match status" value="1"/>
</dbReference>
<dbReference type="InterPro" id="IPR050326">
    <property type="entry name" value="NAD_dep_DNA_ligaseB"/>
</dbReference>
<dbReference type="Proteomes" id="UP001152447">
    <property type="component" value="Unassembled WGS sequence"/>
</dbReference>
<accession>A0A9W4QYL4</accession>
<keyword evidence="2 9" id="KW-0436">Ligase</keyword>
<gene>
    <name evidence="9" type="primary">ligA_1</name>
    <name evidence="9" type="ORF">PSEHALCIP103_01964</name>
</gene>
<evidence type="ECO:0000256" key="3">
    <source>
        <dbReference type="ARBA" id="ARBA00022705"/>
    </source>
</evidence>